<proteinExistence type="predicted"/>
<organism evidence="1 2">
    <name type="scientific">Salmon gill poxvirus</name>
    <dbReference type="NCBI Taxonomy" id="1680908"/>
    <lineage>
        <taxon>Viruses</taxon>
        <taxon>Varidnaviria</taxon>
        <taxon>Bamfordvirae</taxon>
        <taxon>Nucleocytoviricota</taxon>
        <taxon>Pokkesviricetes</taxon>
        <taxon>Chitovirales</taxon>
        <taxon>Poxviridae</taxon>
        <taxon>Chordopoxvirinae</taxon>
        <taxon>Salmonpoxvirus</taxon>
        <taxon>Salmonpoxvirus gillpox</taxon>
        <taxon>Salmon gillpox virus</taxon>
    </lineage>
</organism>
<protein>
    <submittedName>
        <fullName evidence="1">Uncharacterized protein</fullName>
    </submittedName>
</protein>
<evidence type="ECO:0000313" key="1">
    <source>
        <dbReference type="EMBL" id="AKR04302.1"/>
    </source>
</evidence>
<evidence type="ECO:0000313" key="2">
    <source>
        <dbReference type="Proteomes" id="UP000105007"/>
    </source>
</evidence>
<name>A0A0H4Y1K6_9POXV</name>
<keyword evidence="2" id="KW-1185">Reference proteome</keyword>
<dbReference type="KEGG" id="vg:25392345"/>
<accession>A0A0H4Y1K6</accession>
<dbReference type="GeneID" id="25392345"/>
<dbReference type="EMBL" id="KT159937">
    <property type="protein sequence ID" value="AKR04302.1"/>
    <property type="molecule type" value="Genomic_DNA"/>
</dbReference>
<reference evidence="1 2" key="1">
    <citation type="journal article" date="2015" name="J. Virol.">
        <title>Salmon gill poxvirus, the deepest representative of the Chordopoxvirinae.</title>
        <authorList>
            <person name="Gjessing M.C."/>
            <person name="Yutin N."/>
            <person name="Tengs T."/>
            <person name="Senkevich T."/>
            <person name="Koonin E.V."/>
            <person name="Ronning H.P."/>
            <person name="Alarson M."/>
            <person name="Ylving S."/>
            <person name="Lie K.-I."/>
            <person name="Saure B."/>
            <person name="Tran L."/>
            <person name="Moss B."/>
            <person name="Dale O.B."/>
        </authorList>
    </citation>
    <scope>NUCLEOTIDE SEQUENCE [LARGE SCALE GENOMIC DNA]</scope>
    <source>
        <strain evidence="1">2012-04-F277-L3G</strain>
    </source>
</reference>
<gene>
    <name evidence="1" type="ORF">SGPV178</name>
</gene>
<sequence length="447" mass="52542">MLHEGIQSKLGRGEPFNILLPWEQILTNHMDFMEAAKKFPSEYKHVRNIVELEELLEKDNSAESHRTNVFRIRPLENIFYQTAYSNIDSSNDVIYEEEVSVGKQPFTQSFNYSVDMASRYNKTMEINKHINIEEMFYDEWTIEKCMEKSDLSLFFTQVIHQYNNPQDFIFNKIRRLTNSEFISILSWLGKYNTLAEGLRVLGDGIKTIFFSMVEPLCLQTNVVFVLVKKFIKETNLLCSFFSCFFVDVYFVHLYRYVLGGYVSPPMLKMVKKQKYDRRHLIKIGVQYLTTKDINNLMQNIIMVLRNDYDISTVPIPALIPILVHYGDIEHWKKLLESDIADSIRQHLTTNCNIYPHDVQLLIIEKFGLTSEPTVPDNSDIEKYEELDQYLHHDVIVKHIVSDFVTTDKKINMAIFDTSIQTDVLWGLSKLIRNKQLTCWDWSRLSTT</sequence>
<dbReference type="RefSeq" id="YP_009162550.1">
    <property type="nucleotide sequence ID" value="NC_027707.1"/>
</dbReference>
<dbReference type="Proteomes" id="UP000105007">
    <property type="component" value="Segment"/>
</dbReference>